<accession>A0ABU9ZCN0</accession>
<reference evidence="1 2" key="1">
    <citation type="journal article" date="2023" name="PLoS ONE">
        <title>Complete genome assembly of Hawai'i environmental nontuberculous mycobacteria reveals unexpected co-isolation with methylobacteria.</title>
        <authorList>
            <person name="Hendrix J."/>
            <person name="Epperson L.E."/>
            <person name="Tong E.I."/>
            <person name="Chan Y.L."/>
            <person name="Hasan N.A."/>
            <person name="Dawrs S.N."/>
            <person name="Norton G.J."/>
            <person name="Virdi R."/>
            <person name="Crooks J.L."/>
            <person name="Chan E.D."/>
            <person name="Honda J.R."/>
            <person name="Strong M."/>
        </authorList>
    </citation>
    <scope>NUCLEOTIDE SEQUENCE [LARGE SCALE GENOMIC DNA]</scope>
    <source>
        <strain evidence="1 2">NJH_HI01</strain>
    </source>
</reference>
<proteinExistence type="predicted"/>
<organism evidence="1 2">
    <name type="scientific">Methylorubrum rhodesianum</name>
    <dbReference type="NCBI Taxonomy" id="29427"/>
    <lineage>
        <taxon>Bacteria</taxon>
        <taxon>Pseudomonadati</taxon>
        <taxon>Pseudomonadota</taxon>
        <taxon>Alphaproteobacteria</taxon>
        <taxon>Hyphomicrobiales</taxon>
        <taxon>Methylobacteriaceae</taxon>
        <taxon>Methylorubrum</taxon>
    </lineage>
</organism>
<dbReference type="EMBL" id="JAQYXL010000001">
    <property type="protein sequence ID" value="MEN3229207.1"/>
    <property type="molecule type" value="Genomic_DNA"/>
</dbReference>
<evidence type="ECO:0000313" key="2">
    <source>
        <dbReference type="Proteomes" id="UP001404845"/>
    </source>
</evidence>
<keyword evidence="2" id="KW-1185">Reference proteome</keyword>
<dbReference type="Proteomes" id="UP001404845">
    <property type="component" value="Unassembled WGS sequence"/>
</dbReference>
<sequence length="101" mass="11200">MGQPSAEWAAAQHRAEQEMAGRYAGLNDRLIRVADHAARLEARADRVAALPGSDASMLRQDAEDLRALVRIAEFHLANLNRVHLIEEAPRQTRSSFGGSRR</sequence>
<protein>
    <submittedName>
        <fullName evidence="1">Uncharacterized protein</fullName>
    </submittedName>
</protein>
<name>A0ABU9ZCN0_9HYPH</name>
<evidence type="ECO:0000313" key="1">
    <source>
        <dbReference type="EMBL" id="MEN3229207.1"/>
    </source>
</evidence>
<gene>
    <name evidence="1" type="ORF">PUR21_16445</name>
</gene>
<comment type="caution">
    <text evidence="1">The sequence shown here is derived from an EMBL/GenBank/DDBJ whole genome shotgun (WGS) entry which is preliminary data.</text>
</comment>
<dbReference type="RefSeq" id="WP_345971215.1">
    <property type="nucleotide sequence ID" value="NZ_JAQYXL010000001.1"/>
</dbReference>